<protein>
    <submittedName>
        <fullName evidence="2">LPP20 family lipoprotein</fullName>
    </submittedName>
</protein>
<comment type="caution">
    <text evidence="2">The sequence shown here is derived from an EMBL/GenBank/DDBJ whole genome shotgun (WGS) entry which is preliminary data.</text>
</comment>
<evidence type="ECO:0000256" key="1">
    <source>
        <dbReference type="SAM" id="SignalP"/>
    </source>
</evidence>
<dbReference type="PROSITE" id="PS51257">
    <property type="entry name" value="PROKAR_LIPOPROTEIN"/>
    <property type="match status" value="1"/>
</dbReference>
<feature type="signal peptide" evidence="1">
    <location>
        <begin position="1"/>
        <end position="21"/>
    </location>
</feature>
<dbReference type="EMBL" id="JAHESC010000020">
    <property type="protein sequence ID" value="MBT1687876.1"/>
    <property type="molecule type" value="Genomic_DNA"/>
</dbReference>
<dbReference type="Proteomes" id="UP001319180">
    <property type="component" value="Unassembled WGS sequence"/>
</dbReference>
<gene>
    <name evidence="2" type="ORF">KK078_15005</name>
</gene>
<dbReference type="AlphaFoldDB" id="A0AAP2GI53"/>
<reference evidence="2 3" key="1">
    <citation type="submission" date="2021-05" db="EMBL/GenBank/DDBJ databases">
        <title>A Polyphasic approach of four new species of the genus Ohtaekwangia: Ohtaekwangia histidinii sp. nov., Ohtaekwangia cretensis sp. nov., Ohtaekwangia indiensis sp. nov., Ohtaekwangia reichenbachii sp. nov. from diverse environment.</title>
        <authorList>
            <person name="Octaviana S."/>
        </authorList>
    </citation>
    <scope>NUCLEOTIDE SEQUENCE [LARGE SCALE GENOMIC DNA]</scope>
    <source>
        <strain evidence="2 3">PWU37</strain>
    </source>
</reference>
<proteinExistence type="predicted"/>
<accession>A0AAP2GI53</accession>
<organism evidence="2 3">
    <name type="scientific">Dawidia soli</name>
    <dbReference type="NCBI Taxonomy" id="2782352"/>
    <lineage>
        <taxon>Bacteria</taxon>
        <taxon>Pseudomonadati</taxon>
        <taxon>Bacteroidota</taxon>
        <taxon>Cytophagia</taxon>
        <taxon>Cytophagales</taxon>
        <taxon>Chryseotaleaceae</taxon>
        <taxon>Dawidia</taxon>
    </lineage>
</organism>
<sequence>MKRLFILLLIALAGCSPKVQPPDPESLKPAWLKTAPYQDGYYTGIGHSLKGNDTNYIQAAKKSALEDLISDIKVNVSSTSVLSQFEADKKFTEQYEQIIKTTAADEIEEFELVEAWEDPSNYWVYYRLSIARYRQIKEEQKRNATLLATDYLQKARDAERAGERLQSVNYYFQAFRSIEKYLGEAIRVTIDGKEVLLANEIYASIQATLDRISLRVDPAVIELNRRVQQSAQTVVMAKAYYKDLNKPAAALPLVAAFEKGAGDVFPNYRTDQLGQSKILLNKIGSKDIEQTVGVRVDIDALSGSGNSPIYTLVARTLHVPAAQVALKVQRPLVYLTAEERSLGVTKATVQISNKLRNLLANNGFEFTDDKRKADLWFDIQSDSEKGSVTGSIYVTYLTGVIKVVTVKENKEIYATTLDRIKGYGLDYDKSSIDAYAKAIDTLEKDRMNELLNTVLQ</sequence>
<keyword evidence="2" id="KW-0449">Lipoprotein</keyword>
<keyword evidence="1" id="KW-0732">Signal</keyword>
<evidence type="ECO:0000313" key="3">
    <source>
        <dbReference type="Proteomes" id="UP001319180"/>
    </source>
</evidence>
<evidence type="ECO:0000313" key="2">
    <source>
        <dbReference type="EMBL" id="MBT1687876.1"/>
    </source>
</evidence>
<feature type="chain" id="PRO_5042931144" evidence="1">
    <location>
        <begin position="22"/>
        <end position="456"/>
    </location>
</feature>
<dbReference type="Gene3D" id="3.10.28.20">
    <property type="entry name" value="Acetamidase/Formamidase-like domains"/>
    <property type="match status" value="1"/>
</dbReference>
<keyword evidence="3" id="KW-1185">Reference proteome</keyword>
<name>A0AAP2GI53_9BACT</name>
<dbReference type="RefSeq" id="WP_254091103.1">
    <property type="nucleotide sequence ID" value="NZ_JAHESC010000020.1"/>
</dbReference>